<comment type="subcellular location">
    <subcellularLocation>
        <location evidence="1 5">Nucleus</location>
    </subcellularLocation>
</comment>
<keyword evidence="5" id="KW-0547">Nucleotide-binding</keyword>
<keyword evidence="5" id="KW-0235">DNA replication</keyword>
<evidence type="ECO:0000313" key="8">
    <source>
        <dbReference type="EMBL" id="GBP35570.1"/>
    </source>
</evidence>
<dbReference type="GO" id="GO:0006270">
    <property type="term" value="P:DNA replication initiation"/>
    <property type="evidence" value="ECO:0007669"/>
    <property type="project" value="TreeGrafter"/>
</dbReference>
<gene>
    <name evidence="8" type="primary">Orc1</name>
    <name evidence="8" type="ORF">EVAR_17432_1</name>
</gene>
<dbReference type="InterPro" id="IPR001025">
    <property type="entry name" value="BAH_dom"/>
</dbReference>
<keyword evidence="5" id="KW-0067">ATP-binding</keyword>
<dbReference type="Gene3D" id="3.40.50.300">
    <property type="entry name" value="P-loop containing nucleotide triphosphate hydrolases"/>
    <property type="match status" value="1"/>
</dbReference>
<dbReference type="GO" id="GO:0003688">
    <property type="term" value="F:DNA replication origin binding"/>
    <property type="evidence" value="ECO:0007669"/>
    <property type="project" value="TreeGrafter"/>
</dbReference>
<dbReference type="InterPro" id="IPR050311">
    <property type="entry name" value="ORC1/CDC6"/>
</dbReference>
<name>A0A4C1VAJ9_EUMVA</name>
<evidence type="ECO:0000259" key="7">
    <source>
        <dbReference type="PROSITE" id="PS51038"/>
    </source>
</evidence>
<dbReference type="Pfam" id="PF00004">
    <property type="entry name" value="AAA"/>
    <property type="match status" value="1"/>
</dbReference>
<dbReference type="Pfam" id="PF01426">
    <property type="entry name" value="BAH"/>
    <property type="match status" value="1"/>
</dbReference>
<evidence type="ECO:0000256" key="3">
    <source>
        <dbReference type="ARBA" id="ARBA00023125"/>
    </source>
</evidence>
<sequence length="870" mass="97203">MGVLGQTLPPQGSRGNLGPWCLISRLLFVGANNRRRGSAGRILGARRAGMRTHNGMLSYVCAVCRLVCYRPSKRGTEDGVRDYGGWAGDTWYRRGAPSKAGGPRSVRVCRSLKGKGQRPGLAANRLVDTVRQFQFKDLIASVGDFVLVANADADSSKSTAGWDVAQILALYENLDNKRDPYRAKVRWYSRPCDLPAWCLFYSKNIAFYDHEVIEDHRPFDIDVSIETFRIKCNVLKMYTDSNPKQILDQNINFQFICRYSLKAISKRKGHLEPVLEEERQLQTLNISNKRRSTLSPLSRFSTPESLIKEVSKISLSEEKNWSVIKNGSTKILLKKAILKDHNDKQSPKAQKSVPKIVIDSPKNGRKLTKTGIRNILLELKENSEDELPTLIIKHSEAEKEALYETSIHSNIETTPRRSSRVLKNPVKYIESPTKTPEKVVRKRNYNENSDEEFTSAQTPRTLKTPKIMRTPRTPSSQTSVSRRVTGSARKRLNTSLLTPTLQKRSHPVEDNGWIRDNNSLPGRETQMDTILYFIKTRLLERTRVPGTGKTATVCSALEQLKIEPDLPEFQLVQINGMKILSPRQAYVEIYKQLTGKSVSWKQACILLEKLFTTKANTRKLPTVLLVDELDALCTRKQDVLYDIMEWARHDAAKLTVLAVANAMDLPDTALPARVASRVGLTRLTFQPYTHTELKRIVTTKLTGAANINADALELIARKVAAVSGDARRALELCTRTLEHASGTAGLQDVSRALAEATCSATVRAVKSKSPAEKLMLRAVASEVDRTGSEETTLSRVLSAAAAIVALDGRPYRVATHVRAPTSSQALVICQRLAVSRLLLIKPRPGDPRIILNVSSDDVHYATKQINIKDI</sequence>
<evidence type="ECO:0000256" key="1">
    <source>
        <dbReference type="ARBA" id="ARBA00004123"/>
    </source>
</evidence>
<keyword evidence="9" id="KW-1185">Reference proteome</keyword>
<comment type="similarity">
    <text evidence="2 5">Belongs to the ORC1 family.</text>
</comment>
<dbReference type="GO" id="GO:0005664">
    <property type="term" value="C:nuclear origin of replication recognition complex"/>
    <property type="evidence" value="ECO:0007669"/>
    <property type="project" value="TreeGrafter"/>
</dbReference>
<dbReference type="PANTHER" id="PTHR10763">
    <property type="entry name" value="CELL DIVISION CONTROL PROTEIN 6-RELATED"/>
    <property type="match status" value="1"/>
</dbReference>
<comment type="caution">
    <text evidence="8">The sequence shown here is derived from an EMBL/GenBank/DDBJ whole genome shotgun (WGS) entry which is preliminary data.</text>
</comment>
<dbReference type="GO" id="GO:0033314">
    <property type="term" value="P:mitotic DNA replication checkpoint signaling"/>
    <property type="evidence" value="ECO:0007669"/>
    <property type="project" value="TreeGrafter"/>
</dbReference>
<accession>A0A4C1VAJ9</accession>
<comment type="subunit">
    <text evidence="5">ORC is composed of six subunits.</text>
</comment>
<dbReference type="Proteomes" id="UP000299102">
    <property type="component" value="Unassembled WGS sequence"/>
</dbReference>
<dbReference type="InterPro" id="IPR003959">
    <property type="entry name" value="ATPase_AAA_core"/>
</dbReference>
<proteinExistence type="inferred from homology"/>
<dbReference type="PANTHER" id="PTHR10763:SF23">
    <property type="entry name" value="ORIGIN RECOGNITION COMPLEX SUBUNIT 1"/>
    <property type="match status" value="1"/>
</dbReference>
<dbReference type="OrthoDB" id="1926878at2759"/>
<dbReference type="InterPro" id="IPR027417">
    <property type="entry name" value="P-loop_NTPase"/>
</dbReference>
<dbReference type="SMART" id="SM00439">
    <property type="entry name" value="BAH"/>
    <property type="match status" value="1"/>
</dbReference>
<dbReference type="GO" id="GO:0016887">
    <property type="term" value="F:ATP hydrolysis activity"/>
    <property type="evidence" value="ECO:0007669"/>
    <property type="project" value="InterPro"/>
</dbReference>
<organism evidence="8 9">
    <name type="scientific">Eumeta variegata</name>
    <name type="common">Bagworm moth</name>
    <name type="synonym">Eumeta japonica</name>
    <dbReference type="NCBI Taxonomy" id="151549"/>
    <lineage>
        <taxon>Eukaryota</taxon>
        <taxon>Metazoa</taxon>
        <taxon>Ecdysozoa</taxon>
        <taxon>Arthropoda</taxon>
        <taxon>Hexapoda</taxon>
        <taxon>Insecta</taxon>
        <taxon>Pterygota</taxon>
        <taxon>Neoptera</taxon>
        <taxon>Endopterygota</taxon>
        <taxon>Lepidoptera</taxon>
        <taxon>Glossata</taxon>
        <taxon>Ditrysia</taxon>
        <taxon>Tineoidea</taxon>
        <taxon>Psychidae</taxon>
        <taxon>Oiketicinae</taxon>
        <taxon>Eumeta</taxon>
    </lineage>
</organism>
<comment type="function">
    <text evidence="5">Component of the origin recognition complex (ORC) that binds origins of replication. DNA-binding is ATP-dependent, however specific DNA sequences that define origins of replication have not been identified so far. ORC is required to assemble the pre-replication complex necessary to initiate DNA replication.</text>
</comment>
<dbReference type="EMBL" id="BGZK01000305">
    <property type="protein sequence ID" value="GBP35570.1"/>
    <property type="molecule type" value="Genomic_DNA"/>
</dbReference>
<reference evidence="8 9" key="1">
    <citation type="journal article" date="2019" name="Commun. Biol.">
        <title>The bagworm genome reveals a unique fibroin gene that provides high tensile strength.</title>
        <authorList>
            <person name="Kono N."/>
            <person name="Nakamura H."/>
            <person name="Ohtoshi R."/>
            <person name="Tomita M."/>
            <person name="Numata K."/>
            <person name="Arakawa K."/>
        </authorList>
    </citation>
    <scope>NUCLEOTIDE SEQUENCE [LARGE SCALE GENOMIC DNA]</scope>
</reference>
<dbReference type="Pfam" id="PF17872">
    <property type="entry name" value="AAA_lid_10"/>
    <property type="match status" value="1"/>
</dbReference>
<dbReference type="PROSITE" id="PS51038">
    <property type="entry name" value="BAH"/>
    <property type="match status" value="1"/>
</dbReference>
<dbReference type="InterPro" id="IPR041083">
    <property type="entry name" value="AAA_lid_10"/>
</dbReference>
<protein>
    <recommendedName>
        <fullName evidence="5">Origin recognition complex subunit 1</fullName>
    </recommendedName>
</protein>
<feature type="compositionally biased region" description="Polar residues" evidence="6">
    <location>
        <begin position="472"/>
        <end position="484"/>
    </location>
</feature>
<dbReference type="AlphaFoldDB" id="A0A4C1VAJ9"/>
<dbReference type="GO" id="GO:0003682">
    <property type="term" value="F:chromatin binding"/>
    <property type="evidence" value="ECO:0007669"/>
    <property type="project" value="InterPro"/>
</dbReference>
<dbReference type="GO" id="GO:0005524">
    <property type="term" value="F:ATP binding"/>
    <property type="evidence" value="ECO:0007669"/>
    <property type="project" value="UniProtKB-KW"/>
</dbReference>
<evidence type="ECO:0000256" key="6">
    <source>
        <dbReference type="SAM" id="MobiDB-lite"/>
    </source>
</evidence>
<evidence type="ECO:0000256" key="2">
    <source>
        <dbReference type="ARBA" id="ARBA00008398"/>
    </source>
</evidence>
<dbReference type="SUPFAM" id="SSF52540">
    <property type="entry name" value="P-loop containing nucleoside triphosphate hydrolases"/>
    <property type="match status" value="1"/>
</dbReference>
<keyword evidence="3 5" id="KW-0238">DNA-binding</keyword>
<feature type="domain" description="BAH" evidence="7">
    <location>
        <begin position="138"/>
        <end position="272"/>
    </location>
</feature>
<evidence type="ECO:0000256" key="4">
    <source>
        <dbReference type="ARBA" id="ARBA00023242"/>
    </source>
</evidence>
<evidence type="ECO:0000313" key="9">
    <source>
        <dbReference type="Proteomes" id="UP000299102"/>
    </source>
</evidence>
<keyword evidence="4 5" id="KW-0539">Nucleus</keyword>
<feature type="region of interest" description="Disordered" evidence="6">
    <location>
        <begin position="445"/>
        <end position="486"/>
    </location>
</feature>
<dbReference type="InterPro" id="IPR043151">
    <property type="entry name" value="BAH_sf"/>
</dbReference>
<dbReference type="STRING" id="151549.A0A4C1VAJ9"/>
<dbReference type="Gene3D" id="2.30.30.490">
    <property type="match status" value="1"/>
</dbReference>
<evidence type="ECO:0000256" key="5">
    <source>
        <dbReference type="RuleBase" id="RU365058"/>
    </source>
</evidence>